<dbReference type="InterPro" id="IPR050059">
    <property type="entry name" value="ATP_synthase_B_chain"/>
</dbReference>
<keyword evidence="15" id="KW-0175">Coiled coil</keyword>
<dbReference type="EMBL" id="LR215031">
    <property type="protein sequence ID" value="VEU72848.1"/>
    <property type="molecule type" value="Genomic_DNA"/>
</dbReference>
<dbReference type="GO" id="GO:0012505">
    <property type="term" value="C:endomembrane system"/>
    <property type="evidence" value="ECO:0007669"/>
    <property type="project" value="UniProtKB-SubCell"/>
</dbReference>
<evidence type="ECO:0000256" key="3">
    <source>
        <dbReference type="ARBA" id="ARBA00022475"/>
    </source>
</evidence>
<dbReference type="CDD" id="cd06503">
    <property type="entry name" value="ATP-synt_Fo_b"/>
    <property type="match status" value="1"/>
</dbReference>
<dbReference type="GO" id="GO:0046961">
    <property type="term" value="F:proton-transporting ATPase activity, rotational mechanism"/>
    <property type="evidence" value="ECO:0007669"/>
    <property type="project" value="TreeGrafter"/>
</dbReference>
<accession>A0A449AZ94</accession>
<evidence type="ECO:0000256" key="13">
    <source>
        <dbReference type="HAMAP-Rule" id="MF_01398"/>
    </source>
</evidence>
<keyword evidence="10 13" id="KW-0066">ATP synthesis</keyword>
<evidence type="ECO:0000256" key="5">
    <source>
        <dbReference type="ARBA" id="ARBA00022692"/>
    </source>
</evidence>
<reference evidence="16 17" key="1">
    <citation type="submission" date="2019-01" db="EMBL/GenBank/DDBJ databases">
        <authorList>
            <consortium name="Pathogen Informatics"/>
        </authorList>
    </citation>
    <scope>NUCLEOTIDE SEQUENCE [LARGE SCALE GENOMIC DNA]</scope>
    <source>
        <strain evidence="16 17">NCTC10186</strain>
    </source>
</reference>
<dbReference type="AlphaFoldDB" id="A0A449AZ94"/>
<dbReference type="GO" id="GO:0045259">
    <property type="term" value="C:proton-transporting ATP synthase complex"/>
    <property type="evidence" value="ECO:0007669"/>
    <property type="project" value="UniProtKB-KW"/>
</dbReference>
<keyword evidence="8 13" id="KW-0406">Ion transport</keyword>
<evidence type="ECO:0000256" key="2">
    <source>
        <dbReference type="ARBA" id="ARBA00022448"/>
    </source>
</evidence>
<evidence type="ECO:0000256" key="14">
    <source>
        <dbReference type="RuleBase" id="RU003848"/>
    </source>
</evidence>
<name>A0A449AZ94_9BACT</name>
<dbReference type="HAMAP" id="MF_01398">
    <property type="entry name" value="ATP_synth_b_bprime"/>
    <property type="match status" value="1"/>
</dbReference>
<dbReference type="GO" id="GO:0046933">
    <property type="term" value="F:proton-transporting ATP synthase activity, rotational mechanism"/>
    <property type="evidence" value="ECO:0007669"/>
    <property type="project" value="UniProtKB-UniRule"/>
</dbReference>
<evidence type="ECO:0000256" key="10">
    <source>
        <dbReference type="ARBA" id="ARBA00023310"/>
    </source>
</evidence>
<keyword evidence="17" id="KW-1185">Reference proteome</keyword>
<evidence type="ECO:0000256" key="9">
    <source>
        <dbReference type="ARBA" id="ARBA00023136"/>
    </source>
</evidence>
<dbReference type="PANTHER" id="PTHR33445">
    <property type="entry name" value="ATP SYNTHASE SUBUNIT B', CHLOROPLASTIC"/>
    <property type="match status" value="1"/>
</dbReference>
<evidence type="ECO:0000256" key="15">
    <source>
        <dbReference type="SAM" id="Coils"/>
    </source>
</evidence>
<dbReference type="PANTHER" id="PTHR33445:SF1">
    <property type="entry name" value="ATP SYNTHASE SUBUNIT B"/>
    <property type="match status" value="1"/>
</dbReference>
<keyword evidence="7 13" id="KW-1133">Transmembrane helix</keyword>
<dbReference type="GO" id="GO:0005886">
    <property type="term" value="C:plasma membrane"/>
    <property type="evidence" value="ECO:0007669"/>
    <property type="project" value="UniProtKB-SubCell"/>
</dbReference>
<comment type="function">
    <text evidence="11 13">F(1)F(0) ATP synthase produces ATP from ADP in the presence of a proton or sodium gradient. F-type ATPases consist of two structural domains, F(1) containing the extramembraneous catalytic core and F(0) containing the membrane proton channel, linked together by a central stalk and a peripheral stalk. During catalysis, ATP synthesis in the catalytic domain of F(1) is coupled via a rotary mechanism of the central stalk subunits to proton translocation.</text>
</comment>
<evidence type="ECO:0000256" key="4">
    <source>
        <dbReference type="ARBA" id="ARBA00022547"/>
    </source>
</evidence>
<keyword evidence="6 13" id="KW-0375">Hydrogen ion transport</keyword>
<keyword evidence="2 13" id="KW-0813">Transport</keyword>
<dbReference type="RefSeq" id="WP_119572041.1">
    <property type="nucleotide sequence ID" value="NZ_LR215031.1"/>
</dbReference>
<feature type="transmembrane region" description="Helical" evidence="13">
    <location>
        <begin position="28"/>
        <end position="50"/>
    </location>
</feature>
<dbReference type="Pfam" id="PF00430">
    <property type="entry name" value="ATP-synt_B"/>
    <property type="match status" value="1"/>
</dbReference>
<protein>
    <recommendedName>
        <fullName evidence="13">ATP synthase subunit b</fullName>
    </recommendedName>
    <alternativeName>
        <fullName evidence="13">ATP synthase F(0) sector subunit b</fullName>
    </alternativeName>
    <alternativeName>
        <fullName evidence="13">ATPase subunit I</fullName>
    </alternativeName>
    <alternativeName>
        <fullName evidence="13">F-type ATPase subunit b</fullName>
        <shortName evidence="13">F-ATPase subunit b</shortName>
    </alternativeName>
</protein>
<dbReference type="Proteomes" id="UP000289862">
    <property type="component" value="Chromosome"/>
</dbReference>
<dbReference type="OrthoDB" id="400556at2"/>
<keyword evidence="9 13" id="KW-0472">Membrane</keyword>
<organism evidence="16 17">
    <name type="scientific">Mycoplasmopsis gallopavonis</name>
    <dbReference type="NCBI Taxonomy" id="76629"/>
    <lineage>
        <taxon>Bacteria</taxon>
        <taxon>Bacillati</taxon>
        <taxon>Mycoplasmatota</taxon>
        <taxon>Mycoplasmoidales</taxon>
        <taxon>Metamycoplasmataceae</taxon>
        <taxon>Mycoplasmopsis</taxon>
    </lineage>
</organism>
<keyword evidence="3 13" id="KW-1003">Cell membrane</keyword>
<evidence type="ECO:0000256" key="1">
    <source>
        <dbReference type="ARBA" id="ARBA00005513"/>
    </source>
</evidence>
<keyword evidence="5 13" id="KW-0812">Transmembrane</keyword>
<feature type="coiled-coil region" evidence="15">
    <location>
        <begin position="65"/>
        <end position="146"/>
    </location>
</feature>
<dbReference type="NCBIfam" id="TIGR01144">
    <property type="entry name" value="ATP_synt_b"/>
    <property type="match status" value="1"/>
</dbReference>
<dbReference type="KEGG" id="mgal:NCTC10186_00321"/>
<comment type="function">
    <text evidence="13">Component of the F(0) channel, it forms part of the peripheral stalk, linking F(1) to F(0).</text>
</comment>
<sequence>MTANLQPLLAEEARPSLSEKFASIFPSWPIMVATIIAFVIVFLCLYKLVYKPVKQMVKARQDYIQANIDDSLKQKESSLEKLEQANQNLIEARKQADIIVVKAKLRAEKVSNFYTQKAKAQSKRLLEETQVDINAQKREFEENSKKYVVQVATELANKILKREISSETQDQIINQFLNSEKEVSEL</sequence>
<gene>
    <name evidence="16" type="primary">MCYN0311</name>
    <name evidence="13" type="synonym">atpF</name>
    <name evidence="16" type="ORF">NCTC10186_00321</name>
</gene>
<dbReference type="InterPro" id="IPR005864">
    <property type="entry name" value="ATP_synth_F0_bsu_bac"/>
</dbReference>
<keyword evidence="4 13" id="KW-0138">CF(0)</keyword>
<evidence type="ECO:0000256" key="6">
    <source>
        <dbReference type="ARBA" id="ARBA00022781"/>
    </source>
</evidence>
<evidence type="ECO:0000313" key="17">
    <source>
        <dbReference type="Proteomes" id="UP000289862"/>
    </source>
</evidence>
<evidence type="ECO:0000256" key="7">
    <source>
        <dbReference type="ARBA" id="ARBA00022989"/>
    </source>
</evidence>
<comment type="subunit">
    <text evidence="13">F-type ATPases have 2 components, F(1) - the catalytic core - and F(0) - the membrane proton channel. F(1) has five subunits: alpha(3), beta(3), gamma(1), delta(1), epsilon(1). F(0) has three main subunits: a(1), b(2) and c(10-14). The alpha and beta chains form an alternating ring which encloses part of the gamma chain. F(1) is attached to F(0) by a central stalk formed by the gamma and epsilon chains, while a peripheral stalk is formed by the delta and b chains.</text>
</comment>
<evidence type="ECO:0000256" key="12">
    <source>
        <dbReference type="ARBA" id="ARBA00037847"/>
    </source>
</evidence>
<dbReference type="InterPro" id="IPR002146">
    <property type="entry name" value="ATP_synth_b/b'su_bac/chlpt"/>
</dbReference>
<comment type="subcellular location">
    <subcellularLocation>
        <location evidence="13">Cell membrane</location>
        <topology evidence="13">Single-pass membrane protein</topology>
    </subcellularLocation>
    <subcellularLocation>
        <location evidence="12">Endomembrane system</location>
        <topology evidence="12">Single-pass membrane protein</topology>
    </subcellularLocation>
</comment>
<proteinExistence type="inferred from homology"/>
<evidence type="ECO:0000256" key="8">
    <source>
        <dbReference type="ARBA" id="ARBA00023065"/>
    </source>
</evidence>
<evidence type="ECO:0000313" key="16">
    <source>
        <dbReference type="EMBL" id="VEU72848.1"/>
    </source>
</evidence>
<comment type="similarity">
    <text evidence="1 13 14">Belongs to the ATPase B chain family.</text>
</comment>
<evidence type="ECO:0000256" key="11">
    <source>
        <dbReference type="ARBA" id="ARBA00025198"/>
    </source>
</evidence>